<dbReference type="InterPro" id="IPR004136">
    <property type="entry name" value="NMO"/>
</dbReference>
<protein>
    <recommendedName>
        <fullName evidence="2">Probable nitronate monooxygenase</fullName>
    </recommendedName>
</protein>
<evidence type="ECO:0000256" key="5">
    <source>
        <dbReference type="ARBA" id="ARBA00023002"/>
    </source>
</evidence>
<evidence type="ECO:0000313" key="7">
    <source>
        <dbReference type="Proteomes" id="UP000076268"/>
    </source>
</evidence>
<keyword evidence="7" id="KW-1185">Reference proteome</keyword>
<dbReference type="EMBL" id="LSGP01000006">
    <property type="protein sequence ID" value="KYZ77804.1"/>
    <property type="molecule type" value="Genomic_DNA"/>
</dbReference>
<keyword evidence="4" id="KW-0288">FMN</keyword>
<evidence type="ECO:0000256" key="2">
    <source>
        <dbReference type="ARBA" id="ARBA00013457"/>
    </source>
</evidence>
<keyword evidence="5" id="KW-0560">Oxidoreductase</keyword>
<comment type="caution">
    <text evidence="6">The sequence shown here is derived from an EMBL/GenBank/DDBJ whole genome shotgun (WGS) entry which is preliminary data.</text>
</comment>
<dbReference type="Pfam" id="PF03060">
    <property type="entry name" value="NMO"/>
    <property type="match status" value="2"/>
</dbReference>
<accession>A0A154BUV2</accession>
<organism evidence="6 7">
    <name type="scientific">Anaerosporomusa subterranea</name>
    <dbReference type="NCBI Taxonomy" id="1794912"/>
    <lineage>
        <taxon>Bacteria</taxon>
        <taxon>Bacillati</taxon>
        <taxon>Bacillota</taxon>
        <taxon>Negativicutes</taxon>
        <taxon>Acetonemataceae</taxon>
        <taxon>Anaerosporomusa</taxon>
    </lineage>
</organism>
<keyword evidence="3" id="KW-0285">Flavoprotein</keyword>
<evidence type="ECO:0000313" key="6">
    <source>
        <dbReference type="EMBL" id="KYZ77804.1"/>
    </source>
</evidence>
<dbReference type="PANTHER" id="PTHR32332">
    <property type="entry name" value="2-NITROPROPANE DIOXYGENASE"/>
    <property type="match status" value="1"/>
</dbReference>
<reference evidence="6 7" key="1">
    <citation type="submission" date="2016-02" db="EMBL/GenBank/DDBJ databases">
        <title>Anaerosporomusa subterraneum gen. nov., sp. nov., a spore-forming obligate anaerobe isolated from saprolite.</title>
        <authorList>
            <person name="Choi J.K."/>
            <person name="Shah M."/>
            <person name="Yee N."/>
        </authorList>
    </citation>
    <scope>NUCLEOTIDE SEQUENCE [LARGE SCALE GENOMIC DNA]</scope>
    <source>
        <strain evidence="6 7">RU4</strain>
    </source>
</reference>
<dbReference type="SUPFAM" id="SSF51412">
    <property type="entry name" value="Inosine monophosphate dehydrogenase (IMPDH)"/>
    <property type="match status" value="1"/>
</dbReference>
<dbReference type="AlphaFoldDB" id="A0A154BUV2"/>
<dbReference type="CDD" id="cd04730">
    <property type="entry name" value="NPD_like"/>
    <property type="match status" value="1"/>
</dbReference>
<comment type="function">
    <text evidence="1">Nitronate monooxygenase that uses molecular oxygen to catalyze the oxidative denitrification of alkyl nitronates. Acts on propionate 3-nitronate (P3N), the presumed physiological substrate. Probably functions in the detoxification of P3N, a metabolic poison produced by plants and fungi as a defense mechanism.</text>
</comment>
<dbReference type="STRING" id="1794912.AXX12_17220"/>
<gene>
    <name evidence="6" type="ORF">AXX12_17220</name>
</gene>
<dbReference type="Proteomes" id="UP000076268">
    <property type="component" value="Unassembled WGS sequence"/>
</dbReference>
<name>A0A154BUV2_ANASB</name>
<evidence type="ECO:0000256" key="4">
    <source>
        <dbReference type="ARBA" id="ARBA00022643"/>
    </source>
</evidence>
<dbReference type="Gene3D" id="3.20.20.70">
    <property type="entry name" value="Aldolase class I"/>
    <property type="match status" value="1"/>
</dbReference>
<dbReference type="InterPro" id="IPR013785">
    <property type="entry name" value="Aldolase_TIM"/>
</dbReference>
<dbReference type="GO" id="GO:0051213">
    <property type="term" value="F:dioxygenase activity"/>
    <property type="evidence" value="ECO:0007669"/>
    <property type="project" value="UniProtKB-KW"/>
</dbReference>
<sequence>METKITKLLGIKYPIIQGAMAWVSEANLTAAVSNAGGAGVIATGGRTTDWVRDEIRKTKTLTNKPFGVNVMLMAPNKDEVVEVICQEKVAFVTLGAGNPVPFFDAFHKAGIKAIPVVPSVKLAKRVEAAGADAMVIEGMEAGGHIGTLTTMALLTNVIPEVSIPVIAAGGIVDGRGMAAALLMGASGVQMGSRFLLAEECTVHMNAKQRIIAASDTESVVTGYSRGHGVRGLKSKFTDKFLALEVSGAPDEELNNLATGTNKLAAVDGDVENGLVQVGQSLNRLREIKPAQTLIDEIIAETVHLLSTAAYLVK</sequence>
<dbReference type="RefSeq" id="WP_066237624.1">
    <property type="nucleotide sequence ID" value="NZ_LSGP01000006.1"/>
</dbReference>
<keyword evidence="6" id="KW-0223">Dioxygenase</keyword>
<evidence type="ECO:0000256" key="3">
    <source>
        <dbReference type="ARBA" id="ARBA00022630"/>
    </source>
</evidence>
<dbReference type="OrthoDB" id="9778912at2"/>
<dbReference type="GO" id="GO:0018580">
    <property type="term" value="F:nitronate monooxygenase activity"/>
    <property type="evidence" value="ECO:0007669"/>
    <property type="project" value="InterPro"/>
</dbReference>
<evidence type="ECO:0000256" key="1">
    <source>
        <dbReference type="ARBA" id="ARBA00003535"/>
    </source>
</evidence>
<dbReference type="PANTHER" id="PTHR32332:SF20">
    <property type="entry name" value="2-NITROPROPANE DIOXYGENASE-LIKE PROTEIN"/>
    <property type="match status" value="1"/>
</dbReference>
<proteinExistence type="predicted"/>